<dbReference type="AlphaFoldDB" id="A0A061SX61"/>
<dbReference type="InterPro" id="IPR000835">
    <property type="entry name" value="HTH_MarR-typ"/>
</dbReference>
<dbReference type="STRING" id="83219.PM02_03870"/>
<accession>A0A061SX61</accession>
<dbReference type="PANTHER" id="PTHR42756">
    <property type="entry name" value="TRANSCRIPTIONAL REGULATOR, MARR"/>
    <property type="match status" value="1"/>
</dbReference>
<comment type="caution">
    <text evidence="5">The sequence shown here is derived from an EMBL/GenBank/DDBJ whole genome shotgun (WGS) entry which is preliminary data.</text>
</comment>
<dbReference type="GO" id="GO:0003700">
    <property type="term" value="F:DNA-binding transcription factor activity"/>
    <property type="evidence" value="ECO:0007669"/>
    <property type="project" value="InterPro"/>
</dbReference>
<dbReference type="InterPro" id="IPR036388">
    <property type="entry name" value="WH-like_DNA-bd_sf"/>
</dbReference>
<dbReference type="Gene3D" id="1.10.10.10">
    <property type="entry name" value="Winged helix-like DNA-binding domain superfamily/Winged helix DNA-binding domain"/>
    <property type="match status" value="1"/>
</dbReference>
<evidence type="ECO:0000256" key="2">
    <source>
        <dbReference type="ARBA" id="ARBA00023125"/>
    </source>
</evidence>
<dbReference type="eggNOG" id="COG1846">
    <property type="taxonomic scope" value="Bacteria"/>
</dbReference>
<evidence type="ECO:0000256" key="3">
    <source>
        <dbReference type="ARBA" id="ARBA00023163"/>
    </source>
</evidence>
<name>A0A061SX61_9RHOB</name>
<keyword evidence="1" id="KW-0805">Transcription regulation</keyword>
<keyword evidence="2" id="KW-0238">DNA-binding</keyword>
<keyword evidence="3" id="KW-0804">Transcription</keyword>
<evidence type="ECO:0000259" key="4">
    <source>
        <dbReference type="PROSITE" id="PS50995"/>
    </source>
</evidence>
<organism evidence="5 6">
    <name type="scientific">Sulfitobacter mediterraneus</name>
    <dbReference type="NCBI Taxonomy" id="83219"/>
    <lineage>
        <taxon>Bacteria</taxon>
        <taxon>Pseudomonadati</taxon>
        <taxon>Pseudomonadota</taxon>
        <taxon>Alphaproteobacteria</taxon>
        <taxon>Rhodobacterales</taxon>
        <taxon>Roseobacteraceae</taxon>
        <taxon>Sulfitobacter</taxon>
    </lineage>
</organism>
<protein>
    <submittedName>
        <fullName evidence="5">Transcriptional regulator</fullName>
    </submittedName>
</protein>
<reference evidence="5 6" key="1">
    <citation type="journal article" date="2014" name="Genome Announc.">
        <title>Draft Genome Sequences of Two Isolates of the Roseobacter Group, Sulfitobacter sp. Strains 3SOLIMAR09 and 1FIGIMAR09, from Harbors of Mallorca Island (Mediterranean Sea).</title>
        <authorList>
            <person name="Mas-Llado M."/>
            <person name="Pina-Villalonga J.M."/>
            <person name="Brunet-Galmes I."/>
            <person name="Nogales B."/>
            <person name="Bosch R."/>
        </authorList>
    </citation>
    <scope>NUCLEOTIDE SEQUENCE [LARGE SCALE GENOMIC DNA]</scope>
    <source>
        <strain evidence="5 6">1FIGIMAR09</strain>
    </source>
</reference>
<dbReference type="SUPFAM" id="SSF46785">
    <property type="entry name" value="Winged helix' DNA-binding domain"/>
    <property type="match status" value="1"/>
</dbReference>
<evidence type="ECO:0000313" key="6">
    <source>
        <dbReference type="Proteomes" id="UP000027337"/>
    </source>
</evidence>
<dbReference type="GO" id="GO:0003677">
    <property type="term" value="F:DNA binding"/>
    <property type="evidence" value="ECO:0007669"/>
    <property type="project" value="UniProtKB-KW"/>
</dbReference>
<dbReference type="PRINTS" id="PR00598">
    <property type="entry name" value="HTHMARR"/>
</dbReference>
<dbReference type="PANTHER" id="PTHR42756:SF1">
    <property type="entry name" value="TRANSCRIPTIONAL REPRESSOR OF EMRAB OPERON"/>
    <property type="match status" value="1"/>
</dbReference>
<evidence type="ECO:0000256" key="1">
    <source>
        <dbReference type="ARBA" id="ARBA00023015"/>
    </source>
</evidence>
<dbReference type="Pfam" id="PF12802">
    <property type="entry name" value="MarR_2"/>
    <property type="match status" value="1"/>
</dbReference>
<dbReference type="SMART" id="SM00347">
    <property type="entry name" value="HTH_MARR"/>
    <property type="match status" value="1"/>
</dbReference>
<feature type="domain" description="HTH marR-type" evidence="4">
    <location>
        <begin position="22"/>
        <end position="157"/>
    </location>
</feature>
<proteinExistence type="predicted"/>
<dbReference type="Proteomes" id="UP000027337">
    <property type="component" value="Unassembled WGS sequence"/>
</dbReference>
<keyword evidence="6" id="KW-1185">Reference proteome</keyword>
<sequence length="159" mass="17401">MDDIDKIKTQWAKQRPDLNTDPMALIGRISRLSHHLSQEMGKTFAAHGLTSAGFDVLATLLRSGPPHALSPNQLLAAMMVTSGTMTHRIDLLEKDGLVRRIRNPDDKRGVVVALTDKGKKTVDAAVTDHVATQTRLVSHLAPDQQIQLNALLKVFLNGL</sequence>
<gene>
    <name evidence="5" type="ORF">PM02_03870</name>
</gene>
<dbReference type="PROSITE" id="PS50995">
    <property type="entry name" value="HTH_MARR_2"/>
    <property type="match status" value="1"/>
</dbReference>
<dbReference type="EMBL" id="JEMU01000002">
    <property type="protein sequence ID" value="KAJ04584.1"/>
    <property type="molecule type" value="Genomic_DNA"/>
</dbReference>
<dbReference type="InterPro" id="IPR036390">
    <property type="entry name" value="WH_DNA-bd_sf"/>
</dbReference>
<evidence type="ECO:0000313" key="5">
    <source>
        <dbReference type="EMBL" id="KAJ04584.1"/>
    </source>
</evidence>